<evidence type="ECO:0000256" key="1">
    <source>
        <dbReference type="ARBA" id="ARBA00004141"/>
    </source>
</evidence>
<dbReference type="GO" id="GO:0055078">
    <property type="term" value="P:sodium ion homeostasis"/>
    <property type="evidence" value="ECO:0000318"/>
    <property type="project" value="GO_Central"/>
</dbReference>
<dbReference type="InterPro" id="IPR000387">
    <property type="entry name" value="Tyr_Pase_dom"/>
</dbReference>
<dbReference type="InterPro" id="IPR004842">
    <property type="entry name" value="SLC12A_fam"/>
</dbReference>
<keyword evidence="2 6" id="KW-0812">Transmembrane</keyword>
<dbReference type="Gene3D" id="3.90.190.10">
    <property type="entry name" value="Protein tyrosine phosphatase superfamily"/>
    <property type="match status" value="1"/>
</dbReference>
<evidence type="ECO:0000256" key="7">
    <source>
        <dbReference type="SAM" id="SignalP"/>
    </source>
</evidence>
<dbReference type="Pfam" id="PF03522">
    <property type="entry name" value="SLC12"/>
    <property type="match status" value="1"/>
</dbReference>
<dbReference type="Pfam" id="PF00324">
    <property type="entry name" value="AA_permease"/>
    <property type="match status" value="1"/>
</dbReference>
<dbReference type="EMBL" id="KQ971312">
    <property type="protein sequence ID" value="KYB29205.1"/>
    <property type="molecule type" value="Genomic_DNA"/>
</dbReference>
<dbReference type="SMART" id="SM00194">
    <property type="entry name" value="PTPc"/>
    <property type="match status" value="1"/>
</dbReference>
<evidence type="ECO:0000256" key="5">
    <source>
        <dbReference type="SAM" id="MobiDB-lite"/>
    </source>
</evidence>
<evidence type="ECO:0000256" key="3">
    <source>
        <dbReference type="ARBA" id="ARBA00022989"/>
    </source>
</evidence>
<feature type="transmembrane region" description="Helical" evidence="6">
    <location>
        <begin position="1594"/>
        <end position="1613"/>
    </location>
</feature>
<feature type="domain" description="Tyrosine-protein phosphatase" evidence="8">
    <location>
        <begin position="822"/>
        <end position="1076"/>
    </location>
</feature>
<keyword evidence="3 6" id="KW-1133">Transmembrane helix</keyword>
<dbReference type="GO" id="GO:0048666">
    <property type="term" value="P:neuron development"/>
    <property type="evidence" value="ECO:0007669"/>
    <property type="project" value="UniProtKB-ARBA"/>
</dbReference>
<dbReference type="InterPro" id="IPR016130">
    <property type="entry name" value="Tyr_Pase_AS"/>
</dbReference>
<feature type="transmembrane region" description="Helical" evidence="6">
    <location>
        <begin position="1303"/>
        <end position="1322"/>
    </location>
</feature>
<feature type="domain" description="Tyrosine specific protein phosphatases" evidence="9">
    <location>
        <begin position="976"/>
        <end position="1067"/>
    </location>
</feature>
<dbReference type="InterPro" id="IPR018491">
    <property type="entry name" value="SLC12_C"/>
</dbReference>
<feature type="transmembrane region" description="Helical" evidence="6">
    <location>
        <begin position="1419"/>
        <end position="1443"/>
    </location>
</feature>
<dbReference type="FunFam" id="3.90.190.10:FF:000098">
    <property type="entry name" value="Protein-tryrosine phosphatase"/>
    <property type="match status" value="1"/>
</dbReference>
<dbReference type="Pfam" id="PF00102">
    <property type="entry name" value="Y_phosphatase"/>
    <property type="match status" value="1"/>
</dbReference>
<dbReference type="PROSITE" id="PS50056">
    <property type="entry name" value="TYR_PHOSPHATASE_2"/>
    <property type="match status" value="1"/>
</dbReference>
<keyword evidence="11" id="KW-1185">Reference proteome</keyword>
<dbReference type="STRING" id="7070.A0A139WN29"/>
<dbReference type="GO" id="GO:0008511">
    <property type="term" value="F:sodium:potassium:chloride symporter activity"/>
    <property type="evidence" value="ECO:0000318"/>
    <property type="project" value="GO_Central"/>
</dbReference>
<protein>
    <submittedName>
        <fullName evidence="10">Bumetanide-sensitive sodium-(Potassium)-chloride cotransporter-like Protein</fullName>
    </submittedName>
</protein>
<feature type="compositionally biased region" description="Low complexity" evidence="5">
    <location>
        <begin position="415"/>
        <end position="449"/>
    </location>
</feature>
<reference evidence="10 11" key="1">
    <citation type="journal article" date="2008" name="Nature">
        <title>The genome of the model beetle and pest Tribolium castaneum.</title>
        <authorList>
            <consortium name="Tribolium Genome Sequencing Consortium"/>
            <person name="Richards S."/>
            <person name="Gibbs R.A."/>
            <person name="Weinstock G.M."/>
            <person name="Brown S.J."/>
            <person name="Denell R."/>
            <person name="Beeman R.W."/>
            <person name="Gibbs R."/>
            <person name="Beeman R.W."/>
            <person name="Brown S.J."/>
            <person name="Bucher G."/>
            <person name="Friedrich M."/>
            <person name="Grimmelikhuijzen C.J."/>
            <person name="Klingler M."/>
            <person name="Lorenzen M."/>
            <person name="Richards S."/>
            <person name="Roth S."/>
            <person name="Schroder R."/>
            <person name="Tautz D."/>
            <person name="Zdobnov E.M."/>
            <person name="Muzny D."/>
            <person name="Gibbs R.A."/>
            <person name="Weinstock G.M."/>
            <person name="Attaway T."/>
            <person name="Bell S."/>
            <person name="Buhay C.J."/>
            <person name="Chandrabose M.N."/>
            <person name="Chavez D."/>
            <person name="Clerk-Blankenburg K.P."/>
            <person name="Cree A."/>
            <person name="Dao M."/>
            <person name="Davis C."/>
            <person name="Chacko J."/>
            <person name="Dinh H."/>
            <person name="Dugan-Rocha S."/>
            <person name="Fowler G."/>
            <person name="Garner T.T."/>
            <person name="Garnes J."/>
            <person name="Gnirke A."/>
            <person name="Hawes A."/>
            <person name="Hernandez J."/>
            <person name="Hines S."/>
            <person name="Holder M."/>
            <person name="Hume J."/>
            <person name="Jhangiani S.N."/>
            <person name="Joshi V."/>
            <person name="Khan Z.M."/>
            <person name="Jackson L."/>
            <person name="Kovar C."/>
            <person name="Kowis A."/>
            <person name="Lee S."/>
            <person name="Lewis L.R."/>
            <person name="Margolis J."/>
            <person name="Morgan M."/>
            <person name="Nazareth L.V."/>
            <person name="Nguyen N."/>
            <person name="Okwuonu G."/>
            <person name="Parker D."/>
            <person name="Richards S."/>
            <person name="Ruiz S.J."/>
            <person name="Santibanez J."/>
            <person name="Savard J."/>
            <person name="Scherer S.E."/>
            <person name="Schneider B."/>
            <person name="Sodergren E."/>
            <person name="Tautz D."/>
            <person name="Vattahil S."/>
            <person name="Villasana D."/>
            <person name="White C.S."/>
            <person name="Wright R."/>
            <person name="Park Y."/>
            <person name="Beeman R.W."/>
            <person name="Lord J."/>
            <person name="Oppert B."/>
            <person name="Lorenzen M."/>
            <person name="Brown S."/>
            <person name="Wang L."/>
            <person name="Savard J."/>
            <person name="Tautz D."/>
            <person name="Richards S."/>
            <person name="Weinstock G."/>
            <person name="Gibbs R.A."/>
            <person name="Liu Y."/>
            <person name="Worley K."/>
            <person name="Weinstock G."/>
            <person name="Elsik C.G."/>
            <person name="Reese J.T."/>
            <person name="Elhaik E."/>
            <person name="Landan G."/>
            <person name="Graur D."/>
            <person name="Arensburger P."/>
            <person name="Atkinson P."/>
            <person name="Beeman R.W."/>
            <person name="Beidler J."/>
            <person name="Brown S.J."/>
            <person name="Demuth J.P."/>
            <person name="Drury D.W."/>
            <person name="Du Y.Z."/>
            <person name="Fujiwara H."/>
            <person name="Lorenzen M."/>
            <person name="Maselli V."/>
            <person name="Osanai M."/>
            <person name="Park Y."/>
            <person name="Robertson H.M."/>
            <person name="Tu Z."/>
            <person name="Wang J.J."/>
            <person name="Wang S."/>
            <person name="Richards S."/>
            <person name="Song H."/>
            <person name="Zhang L."/>
            <person name="Sodergren E."/>
            <person name="Werner D."/>
            <person name="Stanke M."/>
            <person name="Morgenstern B."/>
            <person name="Solovyev V."/>
            <person name="Kosarev P."/>
            <person name="Brown G."/>
            <person name="Chen H.C."/>
            <person name="Ermolaeva O."/>
            <person name="Hlavina W."/>
            <person name="Kapustin Y."/>
            <person name="Kiryutin B."/>
            <person name="Kitts P."/>
            <person name="Maglott D."/>
            <person name="Pruitt K."/>
            <person name="Sapojnikov V."/>
            <person name="Souvorov A."/>
            <person name="Mackey A.J."/>
            <person name="Waterhouse R.M."/>
            <person name="Wyder S."/>
            <person name="Zdobnov E.M."/>
            <person name="Zdobnov E.M."/>
            <person name="Wyder S."/>
            <person name="Kriventseva E.V."/>
            <person name="Kadowaki T."/>
            <person name="Bork P."/>
            <person name="Aranda M."/>
            <person name="Bao R."/>
            <person name="Beermann A."/>
            <person name="Berns N."/>
            <person name="Bolognesi R."/>
            <person name="Bonneton F."/>
            <person name="Bopp D."/>
            <person name="Brown S.J."/>
            <person name="Bucher G."/>
            <person name="Butts T."/>
            <person name="Chaumot A."/>
            <person name="Denell R.E."/>
            <person name="Ferrier D.E."/>
            <person name="Friedrich M."/>
            <person name="Gordon C.M."/>
            <person name="Jindra M."/>
            <person name="Klingler M."/>
            <person name="Lan Q."/>
            <person name="Lattorff H.M."/>
            <person name="Laudet V."/>
            <person name="von Levetsow C."/>
            <person name="Liu Z."/>
            <person name="Lutz R."/>
            <person name="Lynch J.A."/>
            <person name="da Fonseca R.N."/>
            <person name="Posnien N."/>
            <person name="Reuter R."/>
            <person name="Roth S."/>
            <person name="Savard J."/>
            <person name="Schinko J.B."/>
            <person name="Schmitt C."/>
            <person name="Schoppmeier M."/>
            <person name="Schroder R."/>
            <person name="Shippy T.D."/>
            <person name="Simonnet F."/>
            <person name="Marques-Souza H."/>
            <person name="Tautz D."/>
            <person name="Tomoyasu Y."/>
            <person name="Trauner J."/>
            <person name="Van der Zee M."/>
            <person name="Vervoort M."/>
            <person name="Wittkopp N."/>
            <person name="Wimmer E.A."/>
            <person name="Yang X."/>
            <person name="Jones A.K."/>
            <person name="Sattelle D.B."/>
            <person name="Ebert P.R."/>
            <person name="Nelson D."/>
            <person name="Scott J.G."/>
            <person name="Beeman R.W."/>
            <person name="Muthukrishnan S."/>
            <person name="Kramer K.J."/>
            <person name="Arakane Y."/>
            <person name="Beeman R.W."/>
            <person name="Zhu Q."/>
            <person name="Hogenkamp D."/>
            <person name="Dixit R."/>
            <person name="Oppert B."/>
            <person name="Jiang H."/>
            <person name="Zou Z."/>
            <person name="Marshall J."/>
            <person name="Elpidina E."/>
            <person name="Vinokurov K."/>
            <person name="Oppert C."/>
            <person name="Zou Z."/>
            <person name="Evans J."/>
            <person name="Lu Z."/>
            <person name="Zhao P."/>
            <person name="Sumathipala N."/>
            <person name="Altincicek B."/>
            <person name="Vilcinskas A."/>
            <person name="Williams M."/>
            <person name="Hultmark D."/>
            <person name="Hetru C."/>
            <person name="Jiang H."/>
            <person name="Grimmelikhuijzen C.J."/>
            <person name="Hauser F."/>
            <person name="Cazzamali G."/>
            <person name="Williamson M."/>
            <person name="Park Y."/>
            <person name="Li B."/>
            <person name="Tanaka Y."/>
            <person name="Predel R."/>
            <person name="Neupert S."/>
            <person name="Schachtner J."/>
            <person name="Verleyen P."/>
            <person name="Raible F."/>
            <person name="Bork P."/>
            <person name="Friedrich M."/>
            <person name="Walden K.K."/>
            <person name="Robertson H.M."/>
            <person name="Angeli S."/>
            <person name="Foret S."/>
            <person name="Bucher G."/>
            <person name="Schuetz S."/>
            <person name="Maleszka R."/>
            <person name="Wimmer E.A."/>
            <person name="Beeman R.W."/>
            <person name="Lorenzen M."/>
            <person name="Tomoyasu Y."/>
            <person name="Miller S.C."/>
            <person name="Grossmann D."/>
            <person name="Bucher G."/>
        </authorList>
    </citation>
    <scope>NUCLEOTIDE SEQUENCE [LARGE SCALE GENOMIC DNA]</scope>
    <source>
        <strain evidence="10 11">Georgia GA2</strain>
    </source>
</reference>
<dbReference type="Proteomes" id="UP000007266">
    <property type="component" value="Linkage group 2"/>
</dbReference>
<dbReference type="PANTHER" id="PTHR11827">
    <property type="entry name" value="SOLUTE CARRIER FAMILY 12, CATION COTRANSPORTERS"/>
    <property type="match status" value="1"/>
</dbReference>
<dbReference type="InterPro" id="IPR029021">
    <property type="entry name" value="Prot-tyrosine_phosphatase-like"/>
</dbReference>
<feature type="signal peptide" evidence="7">
    <location>
        <begin position="1"/>
        <end position="23"/>
    </location>
</feature>
<feature type="transmembrane region" description="Helical" evidence="6">
    <location>
        <begin position="1481"/>
        <end position="1503"/>
    </location>
</feature>
<gene>
    <name evidence="10" type="primary">AUGUSTUS-3.0.2_30994</name>
    <name evidence="10" type="ORF">TcasGA2_TC030994</name>
</gene>
<evidence type="ECO:0000256" key="2">
    <source>
        <dbReference type="ARBA" id="ARBA00022692"/>
    </source>
</evidence>
<keyword evidence="7" id="KW-0732">Signal</keyword>
<feature type="transmembrane region" description="Helical" evidence="6">
    <location>
        <begin position="1538"/>
        <end position="1558"/>
    </location>
</feature>
<dbReference type="GO" id="GO:0016020">
    <property type="term" value="C:membrane"/>
    <property type="evidence" value="ECO:0007669"/>
    <property type="project" value="UniProtKB-SubCell"/>
</dbReference>
<dbReference type="NCBIfam" id="TIGR00930">
    <property type="entry name" value="2a30"/>
    <property type="match status" value="1"/>
</dbReference>
<feature type="transmembrane region" description="Helical" evidence="6">
    <location>
        <begin position="1385"/>
        <end position="1407"/>
    </location>
</feature>
<name>A0A139WN29_TRICA</name>
<sequence>MGFTVQFLLGTFLVLLCCSSIRSTQVKNEEETTEKTQIEKITEANLESNKPKTENSTENSVGSKLQKPEEIGRSIDIEKYVSKEFHNKNNVYTLPTSPDTEKYIDPDYDFHATTLKHHEHEEFNYESELTTPKSSIFDHRYKEAVESVDQKLEHIDDSHEVSAETDSKESVDLEKLYEETKKNDTKADLNYINFKNVVANDTGSKNSLRKNVVLESGTNLNFQSSYNHTTIDENDSGNNTIPKEDKKTESTTLSNVIAVKGELEKAESSTVKATLTTRKSLVLTKPPSSRNSSHISILSNKIETETVKAINPTDKPKGDKENSSESYTQKTPIDITKRGSVKYAHTISTEPTTVSNNIKKSEQLLQENQVIPVHVEAPPTAINSTTETPSTTTPETETRITYSIETRIKSVSVGTQPPTETTTDAQTTETTFLSDSTAPTTVTTENPETTEPLTTTEITITTENAVRTSKGLNFGENVSTIPTEVDVTTTEKMFETTTEEMVPTNSLPQMFSEKMFTTEKIAPKMFSAMGLTTTEKMFQATQETTERSEPTRMFSDVAQTTTATQETTEKIEPTNHTLKMFPDVAPTTTEKMFTATQETTERIEPTNHIPKMFSDVTPEKIPATTERITPTNSIAKMFSDVIPETTTELEPTVSTNRTNVPVFRNVPTEPSEPEITENFTITSDSYESSTGAPDDSSGKTAAIAISSIAAVCLIVIAGLLVFMRKRQKRFNYGQRCRPVSLDDYSMDNVSVYNSVRRKGMLRGSKRSYGNPAFEDPVTVTHPLNFPALGKFATNLEDIKAEFEEIPQITARTTELPEGCETKNRYANVIPLPETRVLLNLIDGYPTSDYINANYVTGPKNTKGYYIACQAPMQNTVDDFWRMIWEQQCKVVLMVTHLFENGVEKCVDYLPPSEVLDCHRLFGDFQVTLKKREVKDKYIISSLQLKNMVSNSWREVTHFWYMGWPEKGVPTEANSLIAFLIEARSYMKSSSMDRKDVTNGNLANGGAKNEVNPVVVHCSPGTGRTGVVIACDIAIREFEQTRLVDVPRIVYKIRRDRASAVQTKEQYAFIYKVITLYATKLTGDNGAFQLHENGVKEDTISDLKPTANYPIQKRKKSLVQLTREALPRLENYRNSRRAAKRPSLGELHGGEDVVKREPNGTSEEEVPAPGSHDGIKLGWIQGVLIPCLLNIFGVMLFLRLSWVVAEAGIGQSLVIIGISAVVCIITTLSLSAISTNGEVKGGGIYYIISRSLGPEFGASVGIVFAFANAVSASMNTIGFCNSLSDLLGRYGLKIIDSGINDARIIGIVAILVMILICAIGMEWESKAQNILIVAIVAAIVDFLVGAIIGPLSDEKQAQGFTGFNYTTFATNWGPDYRRSEGMDYDFFQVFAIFFPSVTGIQAGANISGDLKDPASAIPKGTFLALVISMVTYAIFVMVAGAAAIRDASGSVGDLVNGTLSGCSPDCRYGIFNNYQMMEIMSAWGPLIYIGCWAATLSTALTNLLSVPRLIQALGIDRIYPGLIYFSKGYGKAGEPYRGYILTFLVSAAFLLIGELNAIAPLISNFYLASYALINFCTFHAALIKPLGWRPTFKYYNTWLSLAGFISCVVIMFLINWQSSLITFGVIIALYLLVVYRKPDVNWGSSTQAQTYKTALTTAHRLINIGEHVKNYKPQILVLCGSPSSRPALIDFGNLITKNNSLLIIGDVTEARLQHRARSARIQNVYSWLRINKIKAFYSILDNTQFENGAKALLQTAGIGKLCPNVLMMGYKNDWRTCPREELMAYFNVLHAAFDHRLAVTILRLKDGLDYSKLMGEDDGSPSEGTLSQQPTMDLRGFATSSMMHADSNLSLADLGKSDTVTSKNTINGVKNGHGLLNSVFAKKQKVADSTPDKTSVQHIPNFAMENMTLFRNKQNKGNIDVWWLYDDGGLTMLLPYIISTRQHWANCKLRVFALSTNKNEIEEEEKNMAFLLSKFRLNYSSLKIVSLSDKPQEAMIKFFNDMISDFRTNEDLDDESKVSEAEIASLQDKTYRQLRLRELLLEHSSEANLIVMSLPMPRKGKLSAPLYMAWLEALTRDLPPYLLVRGNQQSVLTFYS</sequence>
<dbReference type="SMART" id="SM00404">
    <property type="entry name" value="PTPc_motif"/>
    <property type="match status" value="1"/>
</dbReference>
<evidence type="ECO:0000259" key="8">
    <source>
        <dbReference type="PROSITE" id="PS50055"/>
    </source>
</evidence>
<feature type="transmembrane region" description="Helical" evidence="6">
    <location>
        <begin position="1564"/>
        <end position="1582"/>
    </location>
</feature>
<reference evidence="10 11" key="2">
    <citation type="journal article" date="2010" name="Nucleic Acids Res.">
        <title>BeetleBase in 2010: revisions to provide comprehensive genomic information for Tribolium castaneum.</title>
        <authorList>
            <person name="Kim H.S."/>
            <person name="Murphy T."/>
            <person name="Xia J."/>
            <person name="Caragea D."/>
            <person name="Park Y."/>
            <person name="Beeman R.W."/>
            <person name="Lorenzen M.D."/>
            <person name="Butcher S."/>
            <person name="Manak J.R."/>
            <person name="Brown S.J."/>
        </authorList>
    </citation>
    <scope>GENOME REANNOTATION</scope>
    <source>
        <strain evidence="10 11">Georgia GA2</strain>
    </source>
</reference>
<comment type="subcellular location">
    <subcellularLocation>
        <location evidence="1">Membrane</location>
        <topology evidence="1">Multi-pass membrane protein</topology>
    </subcellularLocation>
</comment>
<dbReference type="InParanoid" id="A0A139WN29"/>
<dbReference type="GO" id="GO:0055075">
    <property type="term" value="P:potassium ion homeostasis"/>
    <property type="evidence" value="ECO:0000318"/>
    <property type="project" value="GO_Central"/>
</dbReference>
<feature type="compositionally biased region" description="Basic and acidic residues" evidence="5">
    <location>
        <begin position="1147"/>
        <end position="1157"/>
    </location>
</feature>
<feature type="region of interest" description="Disordered" evidence="5">
    <location>
        <begin position="306"/>
        <end position="330"/>
    </location>
</feature>
<dbReference type="GO" id="GO:0055064">
    <property type="term" value="P:chloride ion homeostasis"/>
    <property type="evidence" value="ECO:0000318"/>
    <property type="project" value="GO_Central"/>
</dbReference>
<dbReference type="GO" id="GO:0004725">
    <property type="term" value="F:protein tyrosine phosphatase activity"/>
    <property type="evidence" value="ECO:0007669"/>
    <property type="project" value="InterPro"/>
</dbReference>
<feature type="region of interest" description="Disordered" evidence="5">
    <location>
        <begin position="42"/>
        <end position="69"/>
    </location>
</feature>
<dbReference type="Gene3D" id="1.20.1740.10">
    <property type="entry name" value="Amino acid/polyamine transporter I"/>
    <property type="match status" value="1"/>
</dbReference>
<dbReference type="InterPro" id="IPR000242">
    <property type="entry name" value="PTP_cat"/>
</dbReference>
<feature type="region of interest" description="Disordered" evidence="5">
    <location>
        <begin position="411"/>
        <end position="449"/>
    </location>
</feature>
<feature type="region of interest" description="Disordered" evidence="5">
    <location>
        <begin position="1134"/>
        <end position="1169"/>
    </location>
</feature>
<keyword evidence="4 6" id="KW-0472">Membrane</keyword>
<organism evidence="10 11">
    <name type="scientific">Tribolium castaneum</name>
    <name type="common">Red flour beetle</name>
    <dbReference type="NCBI Taxonomy" id="7070"/>
    <lineage>
        <taxon>Eukaryota</taxon>
        <taxon>Metazoa</taxon>
        <taxon>Ecdysozoa</taxon>
        <taxon>Arthropoda</taxon>
        <taxon>Hexapoda</taxon>
        <taxon>Insecta</taxon>
        <taxon>Pterygota</taxon>
        <taxon>Neoptera</taxon>
        <taxon>Endopterygota</taxon>
        <taxon>Coleoptera</taxon>
        <taxon>Polyphaga</taxon>
        <taxon>Cucujiformia</taxon>
        <taxon>Tenebrionidae</taxon>
        <taxon>Tenebrionidae incertae sedis</taxon>
        <taxon>Tribolium</taxon>
    </lineage>
</organism>
<evidence type="ECO:0000259" key="9">
    <source>
        <dbReference type="PROSITE" id="PS50056"/>
    </source>
</evidence>
<feature type="transmembrane region" description="Helical" evidence="6">
    <location>
        <begin position="1182"/>
        <end position="1201"/>
    </location>
</feature>
<dbReference type="FunFam" id="1.20.1740.10:FF:000174">
    <property type="entry name" value="Bumetanide-sensitive sodium-(Potassium)-chloride cotransporter-like Protein"/>
    <property type="match status" value="1"/>
</dbReference>
<feature type="chain" id="PRO_5007300276" evidence="7">
    <location>
        <begin position="24"/>
        <end position="2095"/>
    </location>
</feature>
<dbReference type="GO" id="GO:0006884">
    <property type="term" value="P:cell volume homeostasis"/>
    <property type="evidence" value="ECO:0000318"/>
    <property type="project" value="GO_Central"/>
</dbReference>
<dbReference type="PRINTS" id="PR00700">
    <property type="entry name" value="PRTYPHPHTASE"/>
</dbReference>
<dbReference type="GO" id="GO:1902476">
    <property type="term" value="P:chloride transmembrane transport"/>
    <property type="evidence" value="ECO:0000318"/>
    <property type="project" value="GO_Central"/>
</dbReference>
<dbReference type="GO" id="GO:0009653">
    <property type="term" value="P:anatomical structure morphogenesis"/>
    <property type="evidence" value="ECO:0007669"/>
    <property type="project" value="UniProtKB-ARBA"/>
</dbReference>
<feature type="transmembrane region" description="Helical" evidence="6">
    <location>
        <begin position="1329"/>
        <end position="1350"/>
    </location>
</feature>
<feature type="transmembrane region" description="Helical" evidence="6">
    <location>
        <begin position="1255"/>
        <end position="1283"/>
    </location>
</feature>
<accession>A0A139WN29</accession>
<dbReference type="PROSITE" id="PS50055">
    <property type="entry name" value="TYR_PHOSPHATASE_PTP"/>
    <property type="match status" value="1"/>
</dbReference>
<dbReference type="GO" id="GO:0035725">
    <property type="term" value="P:sodium ion transmembrane transport"/>
    <property type="evidence" value="ECO:0000318"/>
    <property type="project" value="GO_Central"/>
</dbReference>
<feature type="compositionally biased region" description="Basic and acidic residues" evidence="5">
    <location>
        <begin position="314"/>
        <end position="323"/>
    </location>
</feature>
<feature type="transmembrane region" description="Helical" evidence="6">
    <location>
        <begin position="1213"/>
        <end position="1234"/>
    </location>
</feature>
<dbReference type="InterPro" id="IPR003595">
    <property type="entry name" value="Tyr_Pase_cat"/>
</dbReference>
<evidence type="ECO:0000313" key="11">
    <source>
        <dbReference type="Proteomes" id="UP000007266"/>
    </source>
</evidence>
<dbReference type="InterPro" id="IPR004841">
    <property type="entry name" value="AA-permease/SLC12A_dom"/>
</dbReference>
<dbReference type="PANTHER" id="PTHR11827:SF48">
    <property type="entry name" value="GH09711P"/>
    <property type="match status" value="1"/>
</dbReference>
<dbReference type="CDD" id="cd00047">
    <property type="entry name" value="PTPc"/>
    <property type="match status" value="1"/>
</dbReference>
<dbReference type="GO" id="GO:1990573">
    <property type="term" value="P:potassium ion import across plasma membrane"/>
    <property type="evidence" value="ECO:0000318"/>
    <property type="project" value="GO_Central"/>
</dbReference>
<proteinExistence type="predicted"/>
<evidence type="ECO:0000313" key="10">
    <source>
        <dbReference type="EMBL" id="KYB29205.1"/>
    </source>
</evidence>
<dbReference type="eggNOG" id="KOG0789">
    <property type="taxonomic scope" value="Eukaryota"/>
</dbReference>
<feature type="region of interest" description="Disordered" evidence="5">
    <location>
        <begin position="226"/>
        <end position="249"/>
    </location>
</feature>
<evidence type="ECO:0000256" key="6">
    <source>
        <dbReference type="SAM" id="Phobius"/>
    </source>
</evidence>
<dbReference type="PROSITE" id="PS00383">
    <property type="entry name" value="TYR_PHOSPHATASE_1"/>
    <property type="match status" value="1"/>
</dbReference>
<dbReference type="SUPFAM" id="SSF52799">
    <property type="entry name" value="(Phosphotyrosine protein) phosphatases II"/>
    <property type="match status" value="1"/>
</dbReference>
<evidence type="ECO:0000256" key="4">
    <source>
        <dbReference type="ARBA" id="ARBA00023136"/>
    </source>
</evidence>
<feature type="transmembrane region" description="Helical" evidence="6">
    <location>
        <begin position="701"/>
        <end position="722"/>
    </location>
</feature>